<dbReference type="PANTHER" id="PTHR24567:SF74">
    <property type="entry name" value="HTH-TYPE TRANSCRIPTIONAL REGULATOR ARCR"/>
    <property type="match status" value="1"/>
</dbReference>
<accession>A0ABS6BER8</accession>
<dbReference type="Pfam" id="PF13545">
    <property type="entry name" value="HTH_Crp_2"/>
    <property type="match status" value="1"/>
</dbReference>
<dbReference type="InterPro" id="IPR000595">
    <property type="entry name" value="cNMP-bd_dom"/>
</dbReference>
<dbReference type="PROSITE" id="PS51063">
    <property type="entry name" value="HTH_CRP_2"/>
    <property type="match status" value="1"/>
</dbReference>
<dbReference type="PANTHER" id="PTHR24567">
    <property type="entry name" value="CRP FAMILY TRANSCRIPTIONAL REGULATORY PROTEIN"/>
    <property type="match status" value="1"/>
</dbReference>
<gene>
    <name evidence="3" type="ORF">KOF26_02965</name>
</gene>
<organism evidence="3 4">
    <name type="scientific">Sphingomonas quercus</name>
    <dbReference type="NCBI Taxonomy" id="2842451"/>
    <lineage>
        <taxon>Bacteria</taxon>
        <taxon>Pseudomonadati</taxon>
        <taxon>Pseudomonadota</taxon>
        <taxon>Alphaproteobacteria</taxon>
        <taxon>Sphingomonadales</taxon>
        <taxon>Sphingomonadaceae</taxon>
        <taxon>Sphingomonas</taxon>
    </lineage>
</organism>
<dbReference type="RefSeq" id="WP_216319679.1">
    <property type="nucleotide sequence ID" value="NZ_JAHKRT010000001.1"/>
</dbReference>
<dbReference type="SMART" id="SM00100">
    <property type="entry name" value="cNMP"/>
    <property type="match status" value="1"/>
</dbReference>
<keyword evidence="4" id="KW-1185">Reference proteome</keyword>
<evidence type="ECO:0000313" key="4">
    <source>
        <dbReference type="Proteomes" id="UP000776276"/>
    </source>
</evidence>
<feature type="domain" description="HTH crp-type" evidence="2">
    <location>
        <begin position="139"/>
        <end position="211"/>
    </location>
</feature>
<evidence type="ECO:0000259" key="2">
    <source>
        <dbReference type="PROSITE" id="PS51063"/>
    </source>
</evidence>
<dbReference type="CDD" id="cd00038">
    <property type="entry name" value="CAP_ED"/>
    <property type="match status" value="1"/>
</dbReference>
<protein>
    <submittedName>
        <fullName evidence="3">Crp/Fnr family transcriptional regulator</fullName>
    </submittedName>
</protein>
<comment type="caution">
    <text evidence="3">The sequence shown here is derived from an EMBL/GenBank/DDBJ whole genome shotgun (WGS) entry which is preliminary data.</text>
</comment>
<reference evidence="3 4" key="1">
    <citation type="submission" date="2021-06" db="EMBL/GenBank/DDBJ databases">
        <title>Sphingomonas sp. XMGL2, whole genome shotgun sequencing project.</title>
        <authorList>
            <person name="Zhao G."/>
            <person name="Shen L."/>
        </authorList>
    </citation>
    <scope>NUCLEOTIDE SEQUENCE [LARGE SCALE GENOMIC DNA]</scope>
    <source>
        <strain evidence="3 4">XMGL2</strain>
    </source>
</reference>
<sequence>MPNIPWDLVPLDLPGEVTRRAIPRRFAPQQDLFLQGELPVEIFVLISGRTKVWRLNEHGVAATLLMLGGGEVVGTLGMINGTTNPVSVSAIDAVTAVSWPVSLLREAMAGSAKLANGLLRIVTRRAAQLVDRFDDVANRPVEERLARLLLRLAGELPLDDEALTIVLELRQQEVADMCFSTVPTISRTLAAWERSDVVEVSRGRIRINHVSQLAMIAGIPVD</sequence>
<dbReference type="InterPro" id="IPR012318">
    <property type="entry name" value="HTH_CRP"/>
</dbReference>
<dbReference type="SMART" id="SM00419">
    <property type="entry name" value="HTH_CRP"/>
    <property type="match status" value="1"/>
</dbReference>
<name>A0ABS6BER8_9SPHN</name>
<dbReference type="Proteomes" id="UP000776276">
    <property type="component" value="Unassembled WGS sequence"/>
</dbReference>
<dbReference type="Pfam" id="PF00027">
    <property type="entry name" value="cNMP_binding"/>
    <property type="match status" value="1"/>
</dbReference>
<dbReference type="PROSITE" id="PS50042">
    <property type="entry name" value="CNMP_BINDING_3"/>
    <property type="match status" value="1"/>
</dbReference>
<proteinExistence type="predicted"/>
<dbReference type="InterPro" id="IPR050397">
    <property type="entry name" value="Env_Response_Regulators"/>
</dbReference>
<feature type="domain" description="Cyclic nucleotide-binding" evidence="1">
    <location>
        <begin position="23"/>
        <end position="90"/>
    </location>
</feature>
<evidence type="ECO:0000259" key="1">
    <source>
        <dbReference type="PROSITE" id="PS50042"/>
    </source>
</evidence>
<dbReference type="EMBL" id="JAHKRT010000001">
    <property type="protein sequence ID" value="MBU3076815.1"/>
    <property type="molecule type" value="Genomic_DNA"/>
</dbReference>
<evidence type="ECO:0000313" key="3">
    <source>
        <dbReference type="EMBL" id="MBU3076815.1"/>
    </source>
</evidence>